<feature type="region of interest" description="Disordered" evidence="1">
    <location>
        <begin position="170"/>
        <end position="199"/>
    </location>
</feature>
<dbReference type="RefSeq" id="XP_001730882.1">
    <property type="nucleotide sequence ID" value="XM_001730830.1"/>
</dbReference>
<organism evidence="2 3">
    <name type="scientific">Malassezia globosa (strain ATCC MYA-4612 / CBS 7966)</name>
    <name type="common">Dandruff-associated fungus</name>
    <dbReference type="NCBI Taxonomy" id="425265"/>
    <lineage>
        <taxon>Eukaryota</taxon>
        <taxon>Fungi</taxon>
        <taxon>Dikarya</taxon>
        <taxon>Basidiomycota</taxon>
        <taxon>Ustilaginomycotina</taxon>
        <taxon>Malasseziomycetes</taxon>
        <taxon>Malasseziales</taxon>
        <taxon>Malasseziaceae</taxon>
        <taxon>Malassezia</taxon>
    </lineage>
</organism>
<proteinExistence type="predicted"/>
<evidence type="ECO:0000313" key="3">
    <source>
        <dbReference type="Proteomes" id="UP000008837"/>
    </source>
</evidence>
<dbReference type="InParanoid" id="A8PZ21"/>
<dbReference type="GeneID" id="5855189"/>
<feature type="compositionally biased region" description="Basic residues" evidence="1">
    <location>
        <begin position="176"/>
        <end position="185"/>
    </location>
</feature>
<sequence>MASSSRNLTAWDVAALRVSQLNATDDMPALSRAASLKSTYGLRALPINLGSLEDLGLNPSQCKELEADDVPASTKDLPARSPHDSMDLYPISFLLRQDVLMPCPNHWTGLSNATIRLRRGRRVVHGTVERQSPYWHRMYTPHASEAGPLRASIPLTSADLDRSHAVYQRSALTSRANRRRSRTAHRSLEEAAASKRDATVESGDLRHRLERVVKDVLPQTVLWTEGNERTWQEDRYGWIHAPESDDRIPASTMLESLHFYAAQFYHANDALQPVHAIATPSDISPSACEEIRNALLKEVPDSMLPGTPLWEYWARHSLGCGRSMLQRFDGSAIVALGSLVRAYTQHVLPRQAMMQRSKKQAPLADALRAERRDRTRWRVSRAKKHAHVQAFLNKFQQR</sequence>
<dbReference type="OMA" id="WIHAPES"/>
<reference evidence="2 3" key="1">
    <citation type="journal article" date="2007" name="Proc. Natl. Acad. Sci. U.S.A.">
        <title>Dandruff-associated Malassezia genomes reveal convergent and divergent virulence traits shared with plant and human fungal pathogens.</title>
        <authorList>
            <person name="Xu J."/>
            <person name="Saunders C.W."/>
            <person name="Hu P."/>
            <person name="Grant R.A."/>
            <person name="Boekhout T."/>
            <person name="Kuramae E.E."/>
            <person name="Kronstad J.W."/>
            <person name="Deangelis Y.M."/>
            <person name="Reeder N.L."/>
            <person name="Johnstone K.R."/>
            <person name="Leland M."/>
            <person name="Fieno A.M."/>
            <person name="Begley W.M."/>
            <person name="Sun Y."/>
            <person name="Lacey M.P."/>
            <person name="Chaudhary T."/>
            <person name="Keough T."/>
            <person name="Chu L."/>
            <person name="Sears R."/>
            <person name="Yuan B."/>
            <person name="Dawson T.L.Jr."/>
        </authorList>
    </citation>
    <scope>NUCLEOTIDE SEQUENCE [LARGE SCALE GENOMIC DNA]</scope>
    <source>
        <strain evidence="3">ATCC MYA-4612 / CBS 7966</strain>
    </source>
</reference>
<comment type="caution">
    <text evidence="2">The sequence shown here is derived from an EMBL/GenBank/DDBJ whole genome shotgun (WGS) entry which is preliminary data.</text>
</comment>
<accession>A8PZ21</accession>
<dbReference type="Proteomes" id="UP000008837">
    <property type="component" value="Unassembled WGS sequence"/>
</dbReference>
<dbReference type="OrthoDB" id="3335672at2759"/>
<feature type="compositionally biased region" description="Basic and acidic residues" evidence="1">
    <location>
        <begin position="186"/>
        <end position="199"/>
    </location>
</feature>
<dbReference type="EMBL" id="AAYY01000006">
    <property type="protein sequence ID" value="EDP43668.1"/>
    <property type="molecule type" value="Genomic_DNA"/>
</dbReference>
<protein>
    <submittedName>
        <fullName evidence="2">Uncharacterized protein</fullName>
    </submittedName>
</protein>
<dbReference type="VEuPathDB" id="FungiDB:MGL_1881"/>
<gene>
    <name evidence="2" type="ORF">MGL_1881</name>
</gene>
<keyword evidence="3" id="KW-1185">Reference proteome</keyword>
<evidence type="ECO:0000256" key="1">
    <source>
        <dbReference type="SAM" id="MobiDB-lite"/>
    </source>
</evidence>
<dbReference type="AlphaFoldDB" id="A8PZ21"/>
<name>A8PZ21_MALGO</name>
<evidence type="ECO:0000313" key="2">
    <source>
        <dbReference type="EMBL" id="EDP43668.1"/>
    </source>
</evidence>
<dbReference type="KEGG" id="mgl:MGL_1881"/>